<proteinExistence type="predicted"/>
<feature type="transmembrane region" description="Helical" evidence="1">
    <location>
        <begin position="12"/>
        <end position="31"/>
    </location>
</feature>
<name>A0A231VHZ4_THETR</name>
<sequence>MNKKTKKIVYGALIAALYAVMTIALAPISYGQIQVRVAEALTVLPFFSSYSILGLFVGCIIANMIGGNGIFDVVFGSLATLISAVITYYIGKSNLRYKRYLAPLPPVIINAVIIGIELNVVFNLPLVASMLWVGLGEMIACYVLGLPLLLYIDKNEKIKEMLG</sequence>
<comment type="caution">
    <text evidence="2">The sequence shown here is derived from an EMBL/GenBank/DDBJ whole genome shotgun (WGS) entry which is preliminary data.</text>
</comment>
<feature type="transmembrane region" description="Helical" evidence="1">
    <location>
        <begin position="130"/>
        <end position="152"/>
    </location>
</feature>
<feature type="transmembrane region" description="Helical" evidence="1">
    <location>
        <begin position="102"/>
        <end position="124"/>
    </location>
</feature>
<keyword evidence="1" id="KW-0812">Transmembrane</keyword>
<keyword evidence="1" id="KW-0472">Membrane</keyword>
<evidence type="ECO:0000256" key="1">
    <source>
        <dbReference type="SAM" id="Phobius"/>
    </source>
</evidence>
<dbReference type="Proteomes" id="UP000215301">
    <property type="component" value="Unassembled WGS sequence"/>
</dbReference>
<dbReference type="InterPro" id="IPR010387">
    <property type="entry name" value="QueT"/>
</dbReference>
<dbReference type="AlphaFoldDB" id="A0A231VHZ4"/>
<dbReference type="PIRSF" id="PIRSF031501">
    <property type="entry name" value="QueT"/>
    <property type="match status" value="1"/>
</dbReference>
<reference evidence="2 3" key="1">
    <citation type="submission" date="2017-06" db="EMBL/GenBank/DDBJ databases">
        <title>Isolation and characterization of a thermophilic and butanogenic Thermoanaerobacterium thermosaccharolyticum M5 capable of efficient degradation of hemicellulose.</title>
        <authorList>
            <person name="Xin F."/>
            <person name="Jiang Y."/>
        </authorList>
    </citation>
    <scope>NUCLEOTIDE SEQUENCE [LARGE SCALE GENOMIC DNA]</scope>
    <source>
        <strain evidence="2 3">M5</strain>
    </source>
</reference>
<dbReference type="RefSeq" id="WP_094045537.1">
    <property type="nucleotide sequence ID" value="NZ_CP117248.1"/>
</dbReference>
<accession>A0A231VHZ4</accession>
<dbReference type="Gene3D" id="1.10.1760.20">
    <property type="match status" value="1"/>
</dbReference>
<keyword evidence="1" id="KW-1133">Transmembrane helix</keyword>
<dbReference type="PANTHER" id="PTHR40044">
    <property type="entry name" value="INTEGRAL MEMBRANE PROTEIN-RELATED"/>
    <property type="match status" value="1"/>
</dbReference>
<feature type="transmembrane region" description="Helical" evidence="1">
    <location>
        <begin position="70"/>
        <end position="90"/>
    </location>
</feature>
<gene>
    <name evidence="2" type="ORF">CE561_08635</name>
</gene>
<feature type="transmembrane region" description="Helical" evidence="1">
    <location>
        <begin position="43"/>
        <end position="64"/>
    </location>
</feature>
<organism evidence="2 3">
    <name type="scientific">Thermoanaerobacterium thermosaccharolyticum</name>
    <name type="common">Clostridium thermosaccharolyticum</name>
    <dbReference type="NCBI Taxonomy" id="1517"/>
    <lineage>
        <taxon>Bacteria</taxon>
        <taxon>Bacillati</taxon>
        <taxon>Bacillota</taxon>
        <taxon>Clostridia</taxon>
        <taxon>Thermoanaerobacterales</taxon>
        <taxon>Thermoanaerobacteraceae</taxon>
        <taxon>Thermoanaerobacterium</taxon>
    </lineage>
</organism>
<protein>
    <submittedName>
        <fullName evidence="2">Transporter</fullName>
    </submittedName>
</protein>
<evidence type="ECO:0000313" key="2">
    <source>
        <dbReference type="EMBL" id="OXT07256.1"/>
    </source>
</evidence>
<dbReference type="EMBL" id="NKHD01000023">
    <property type="protein sequence ID" value="OXT07256.1"/>
    <property type="molecule type" value="Genomic_DNA"/>
</dbReference>
<dbReference type="PANTHER" id="PTHR40044:SF1">
    <property type="entry name" value="INTEGRAL MEMBRANE PROTEIN"/>
    <property type="match status" value="1"/>
</dbReference>
<evidence type="ECO:0000313" key="3">
    <source>
        <dbReference type="Proteomes" id="UP000215301"/>
    </source>
</evidence>
<dbReference type="Pfam" id="PF06177">
    <property type="entry name" value="QueT"/>
    <property type="match status" value="1"/>
</dbReference>